<sequence>MRGSESPDVELCAYSWPLFYPLLNYLRESSSIMVSSHHSILSFFSQLCSVSDEYVFEIYDAVKDMLKQWILEIKEGTGCKPQGWAIESWFKLIRSFSSRRSLIPQISPLFDESMAWCLTKPFKIRENSNQPQIVGQNSFGIGKKEDFREDACLNNYYYGTNLMCTIEFTIKLCKDGKGIKSINFDAISNRELTFQPIRDLRKKKMELRDGEDQEPERFPGIFDQMVQCMGTYCESVDPSDNSSTQSSHVISHSSLIQYTPPQHLLVKMGFDEERSLRQSAYDLIERTGGGVEALFDAKTYSFEGFDRDRWEREMEMERVSGEEEENEINLCRIIKFENCWLE</sequence>
<comment type="caution">
    <text evidence="1">The sequence shown here is derived from an EMBL/GenBank/DDBJ whole genome shotgun (WGS) entry which is preliminary data.</text>
</comment>
<accession>A0ABQ5KP71</accession>
<dbReference type="EMBL" id="BQXS01010793">
    <property type="protein sequence ID" value="GKT34309.1"/>
    <property type="molecule type" value="Genomic_DNA"/>
</dbReference>
<proteinExistence type="predicted"/>
<keyword evidence="2" id="KW-1185">Reference proteome</keyword>
<evidence type="ECO:0000313" key="2">
    <source>
        <dbReference type="Proteomes" id="UP001057375"/>
    </source>
</evidence>
<reference evidence="1" key="1">
    <citation type="submission" date="2022-03" db="EMBL/GenBank/DDBJ databases">
        <title>Draft genome sequence of Aduncisulcus paluster, a free-living microaerophilic Fornicata.</title>
        <authorList>
            <person name="Yuyama I."/>
            <person name="Kume K."/>
            <person name="Tamura T."/>
            <person name="Inagaki Y."/>
            <person name="Hashimoto T."/>
        </authorList>
    </citation>
    <scope>NUCLEOTIDE SEQUENCE</scope>
    <source>
        <strain evidence="1">NY0171</strain>
    </source>
</reference>
<evidence type="ECO:0000313" key="1">
    <source>
        <dbReference type="EMBL" id="GKT34309.1"/>
    </source>
</evidence>
<dbReference type="Proteomes" id="UP001057375">
    <property type="component" value="Unassembled WGS sequence"/>
</dbReference>
<protein>
    <submittedName>
        <fullName evidence="1">Uncharacterized protein</fullName>
    </submittedName>
</protein>
<name>A0ABQ5KP71_9EUKA</name>
<gene>
    <name evidence="1" type="ORF">ADUPG1_007680</name>
</gene>
<organism evidence="1 2">
    <name type="scientific">Aduncisulcus paluster</name>
    <dbReference type="NCBI Taxonomy" id="2918883"/>
    <lineage>
        <taxon>Eukaryota</taxon>
        <taxon>Metamonada</taxon>
        <taxon>Carpediemonas-like organisms</taxon>
        <taxon>Aduncisulcus</taxon>
    </lineage>
</organism>